<protein>
    <submittedName>
        <fullName evidence="2">PaaI family thioesterase</fullName>
    </submittedName>
</protein>
<accession>A0A8J6NZF7</accession>
<dbReference type="Pfam" id="PF03061">
    <property type="entry name" value="4HBT"/>
    <property type="match status" value="1"/>
</dbReference>
<organism evidence="2 3">
    <name type="scientific">Candidatus Desulfatibia vada</name>
    <dbReference type="NCBI Taxonomy" id="2841696"/>
    <lineage>
        <taxon>Bacteria</taxon>
        <taxon>Pseudomonadati</taxon>
        <taxon>Thermodesulfobacteriota</taxon>
        <taxon>Desulfobacteria</taxon>
        <taxon>Desulfobacterales</taxon>
        <taxon>Desulfobacterales incertae sedis</taxon>
        <taxon>Candidatus Desulfatibia</taxon>
    </lineage>
</organism>
<evidence type="ECO:0000313" key="2">
    <source>
        <dbReference type="EMBL" id="MBC8432400.1"/>
    </source>
</evidence>
<evidence type="ECO:0000259" key="1">
    <source>
        <dbReference type="Pfam" id="PF03061"/>
    </source>
</evidence>
<dbReference type="GO" id="GO:0016790">
    <property type="term" value="F:thiolester hydrolase activity"/>
    <property type="evidence" value="ECO:0007669"/>
    <property type="project" value="UniProtKB-ARBA"/>
</dbReference>
<dbReference type="EMBL" id="JACNIG010000221">
    <property type="protein sequence ID" value="MBC8432400.1"/>
    <property type="molecule type" value="Genomic_DNA"/>
</dbReference>
<dbReference type="InterPro" id="IPR006683">
    <property type="entry name" value="Thioestr_dom"/>
</dbReference>
<feature type="domain" description="Thioesterase" evidence="1">
    <location>
        <begin position="60"/>
        <end position="115"/>
    </location>
</feature>
<evidence type="ECO:0000313" key="3">
    <source>
        <dbReference type="Proteomes" id="UP000605201"/>
    </source>
</evidence>
<dbReference type="InterPro" id="IPR029069">
    <property type="entry name" value="HotDog_dom_sf"/>
</dbReference>
<proteinExistence type="predicted"/>
<dbReference type="Gene3D" id="3.10.129.10">
    <property type="entry name" value="Hotdog Thioesterase"/>
    <property type="match status" value="1"/>
</dbReference>
<sequence>MNFKHKTENCRPLPTLENNKCFGCSPQNPSGLQMKFFADEKSLFSEVAIPKHLCGWDRLVHGGVIATILDEIMSWSAITILKRIILTKSMTIDFIKPIYVGHTVTVEGMVLERKNDREASMAGLLYNAEGTLCARSQGTFALFTPDAAIRMEIMSKDDIKEFECLFKFEFPAA</sequence>
<dbReference type="PANTHER" id="PTHR47260">
    <property type="entry name" value="UPF0644 PROTEIN PB2B4.06"/>
    <property type="match status" value="1"/>
</dbReference>
<reference evidence="2 3" key="1">
    <citation type="submission" date="2020-08" db="EMBL/GenBank/DDBJ databases">
        <title>Bridging the membrane lipid divide: bacteria of the FCB group superphylum have the potential to synthesize archaeal ether lipids.</title>
        <authorList>
            <person name="Villanueva L."/>
            <person name="Von Meijenfeldt F.A.B."/>
            <person name="Westbye A.B."/>
            <person name="Yadav S."/>
            <person name="Hopmans E.C."/>
            <person name="Dutilh B.E."/>
            <person name="Sinninghe Damste J.S."/>
        </authorList>
    </citation>
    <scope>NUCLEOTIDE SEQUENCE [LARGE SCALE GENOMIC DNA]</scope>
    <source>
        <strain evidence="2">NIOZ-UU17</strain>
    </source>
</reference>
<dbReference type="PANTHER" id="PTHR47260:SF1">
    <property type="entry name" value="UPF0644 PROTEIN PB2B4.06"/>
    <property type="match status" value="1"/>
</dbReference>
<dbReference type="SUPFAM" id="SSF54637">
    <property type="entry name" value="Thioesterase/thiol ester dehydrase-isomerase"/>
    <property type="match status" value="1"/>
</dbReference>
<comment type="caution">
    <text evidence="2">The sequence shown here is derived from an EMBL/GenBank/DDBJ whole genome shotgun (WGS) entry which is preliminary data.</text>
</comment>
<gene>
    <name evidence="2" type="ORF">H8D96_10820</name>
</gene>
<dbReference type="Proteomes" id="UP000605201">
    <property type="component" value="Unassembled WGS sequence"/>
</dbReference>
<name>A0A8J6NZF7_9BACT</name>
<dbReference type="AlphaFoldDB" id="A0A8J6NZF7"/>
<dbReference type="InterPro" id="IPR052061">
    <property type="entry name" value="PTE-AB_protein"/>
</dbReference>
<dbReference type="CDD" id="cd03443">
    <property type="entry name" value="PaaI_thioesterase"/>
    <property type="match status" value="1"/>
</dbReference>